<name>F2DYC4_HORVV</name>
<organism evidence="1">
    <name type="scientific">Hordeum vulgare subsp. vulgare</name>
    <name type="common">Domesticated barley</name>
    <dbReference type="NCBI Taxonomy" id="112509"/>
    <lineage>
        <taxon>Eukaryota</taxon>
        <taxon>Viridiplantae</taxon>
        <taxon>Streptophyta</taxon>
        <taxon>Embryophyta</taxon>
        <taxon>Tracheophyta</taxon>
        <taxon>Spermatophyta</taxon>
        <taxon>Magnoliopsida</taxon>
        <taxon>Liliopsida</taxon>
        <taxon>Poales</taxon>
        <taxon>Poaceae</taxon>
        <taxon>BOP clade</taxon>
        <taxon>Pooideae</taxon>
        <taxon>Triticodae</taxon>
        <taxon>Triticeae</taxon>
        <taxon>Hordeinae</taxon>
        <taxon>Hordeum</taxon>
    </lineage>
</organism>
<proteinExistence type="evidence at transcript level"/>
<dbReference type="AlphaFoldDB" id="F2DYC4"/>
<reference evidence="1" key="1">
    <citation type="journal article" date="2011" name="Plant Physiol.">
        <title>Comprehensive sequence analysis of 24,783 barley full-length cDNAs derived from 12 clone libraries.</title>
        <authorList>
            <person name="Matsumoto T."/>
            <person name="Tanaka T."/>
            <person name="Sakai H."/>
            <person name="Amano N."/>
            <person name="Kanamori H."/>
            <person name="Kurita K."/>
            <person name="Kikuta A."/>
            <person name="Kamiya K."/>
            <person name="Yamamoto M."/>
            <person name="Ikawa H."/>
            <person name="Fujii N."/>
            <person name="Hori K."/>
            <person name="Itoh T."/>
            <person name="Sato K."/>
        </authorList>
    </citation>
    <scope>NUCLEOTIDE SEQUENCE</scope>
    <source>
        <tissue evidence="1">Shoot and root</tissue>
    </source>
</reference>
<sequence>MQDHPNARRRNYGHYHEDAGPTHFCKVIFAPELEALPLLVDFTKHFPAVSTEFSHEHWLLMEGHDEGDL</sequence>
<evidence type="ECO:0000313" key="1">
    <source>
        <dbReference type="EMBL" id="BAK00096.1"/>
    </source>
</evidence>
<dbReference type="EMBL" id="AK368893">
    <property type="protein sequence ID" value="BAK00096.1"/>
    <property type="molecule type" value="mRNA"/>
</dbReference>
<accession>F2DYC4</accession>
<protein>
    <submittedName>
        <fullName evidence="1">Predicted protein</fullName>
    </submittedName>
</protein>